<dbReference type="GO" id="GO:0005737">
    <property type="term" value="C:cytoplasm"/>
    <property type="evidence" value="ECO:0007669"/>
    <property type="project" value="UniProtKB-SubCell"/>
</dbReference>
<feature type="region of interest" description="Disordered" evidence="15">
    <location>
        <begin position="24"/>
        <end position="64"/>
    </location>
</feature>
<gene>
    <name evidence="16" type="ORF">EJ06DRAFT_503797</name>
</gene>
<dbReference type="GO" id="GO:0003723">
    <property type="term" value="F:RNA binding"/>
    <property type="evidence" value="ECO:0007669"/>
    <property type="project" value="UniProtKB-KW"/>
</dbReference>
<evidence type="ECO:0000256" key="15">
    <source>
        <dbReference type="SAM" id="MobiDB-lite"/>
    </source>
</evidence>
<evidence type="ECO:0000256" key="3">
    <source>
        <dbReference type="ARBA" id="ARBA00004496"/>
    </source>
</evidence>
<dbReference type="EMBL" id="ML996688">
    <property type="protein sequence ID" value="KAF2404524.1"/>
    <property type="molecule type" value="Genomic_DNA"/>
</dbReference>
<keyword evidence="17" id="KW-1185">Reference proteome</keyword>
<evidence type="ECO:0000256" key="11">
    <source>
        <dbReference type="ARBA" id="ARBA00022884"/>
    </source>
</evidence>
<keyword evidence="12" id="KW-0805">Transcription regulation</keyword>
<keyword evidence="9" id="KW-0378">Hydrolase</keyword>
<dbReference type="GO" id="GO:0046872">
    <property type="term" value="F:metal ion binding"/>
    <property type="evidence" value="ECO:0007669"/>
    <property type="project" value="UniProtKB-KW"/>
</dbReference>
<evidence type="ECO:0000313" key="16">
    <source>
        <dbReference type="EMBL" id="KAF2404524.1"/>
    </source>
</evidence>
<dbReference type="Pfam" id="PF04857">
    <property type="entry name" value="CAF1"/>
    <property type="match status" value="1"/>
</dbReference>
<feature type="compositionally biased region" description="Polar residues" evidence="15">
    <location>
        <begin position="24"/>
        <end position="40"/>
    </location>
</feature>
<dbReference type="InterPro" id="IPR036397">
    <property type="entry name" value="RNaseH_sf"/>
</dbReference>
<dbReference type="InterPro" id="IPR006941">
    <property type="entry name" value="RNase_CAF1"/>
</dbReference>
<evidence type="ECO:0000256" key="4">
    <source>
        <dbReference type="ARBA" id="ARBA00008372"/>
    </source>
</evidence>
<dbReference type="GO" id="GO:0030014">
    <property type="term" value="C:CCR4-NOT complex"/>
    <property type="evidence" value="ECO:0007669"/>
    <property type="project" value="InterPro"/>
</dbReference>
<evidence type="ECO:0000256" key="12">
    <source>
        <dbReference type="ARBA" id="ARBA00023015"/>
    </source>
</evidence>
<evidence type="ECO:0000256" key="8">
    <source>
        <dbReference type="ARBA" id="ARBA00022723"/>
    </source>
</evidence>
<evidence type="ECO:0000256" key="2">
    <source>
        <dbReference type="ARBA" id="ARBA00004123"/>
    </source>
</evidence>
<name>A0A6G1I8L7_9PEZI</name>
<accession>A0A6G1I8L7</accession>
<keyword evidence="6" id="KW-0963">Cytoplasm</keyword>
<dbReference type="Gene3D" id="3.30.420.10">
    <property type="entry name" value="Ribonuclease H-like superfamily/Ribonuclease H"/>
    <property type="match status" value="1"/>
</dbReference>
<evidence type="ECO:0000256" key="13">
    <source>
        <dbReference type="ARBA" id="ARBA00023163"/>
    </source>
</evidence>
<dbReference type="PANTHER" id="PTHR10797">
    <property type="entry name" value="CCR4-NOT TRANSCRIPTION COMPLEX SUBUNIT"/>
    <property type="match status" value="1"/>
</dbReference>
<protein>
    <recommendedName>
        <fullName evidence="5">poly(A)-specific ribonuclease</fullName>
        <ecNumber evidence="5">3.1.13.4</ecNumber>
    </recommendedName>
</protein>
<evidence type="ECO:0000256" key="14">
    <source>
        <dbReference type="ARBA" id="ARBA00023242"/>
    </source>
</evidence>
<feature type="compositionally biased region" description="Polar residues" evidence="15">
    <location>
        <begin position="53"/>
        <end position="62"/>
    </location>
</feature>
<dbReference type="SUPFAM" id="SSF53098">
    <property type="entry name" value="Ribonuclease H-like"/>
    <property type="match status" value="1"/>
</dbReference>
<feature type="region of interest" description="Disordered" evidence="15">
    <location>
        <begin position="447"/>
        <end position="488"/>
    </location>
</feature>
<keyword evidence="10" id="KW-0269">Exonuclease</keyword>
<dbReference type="InterPro" id="IPR039637">
    <property type="entry name" value="CNOT7/CNOT8/Pop2"/>
</dbReference>
<dbReference type="OrthoDB" id="1164111at2759"/>
<dbReference type="GO" id="GO:0004535">
    <property type="term" value="F:poly(A)-specific ribonuclease activity"/>
    <property type="evidence" value="ECO:0007669"/>
    <property type="project" value="UniProtKB-EC"/>
</dbReference>
<comment type="similarity">
    <text evidence="4">Belongs to the CAF1 family.</text>
</comment>
<organism evidence="16 17">
    <name type="scientific">Trichodelitschia bisporula</name>
    <dbReference type="NCBI Taxonomy" id="703511"/>
    <lineage>
        <taxon>Eukaryota</taxon>
        <taxon>Fungi</taxon>
        <taxon>Dikarya</taxon>
        <taxon>Ascomycota</taxon>
        <taxon>Pezizomycotina</taxon>
        <taxon>Dothideomycetes</taxon>
        <taxon>Dothideomycetes incertae sedis</taxon>
        <taxon>Phaeotrichales</taxon>
        <taxon>Phaeotrichaceae</taxon>
        <taxon>Trichodelitschia</taxon>
    </lineage>
</organism>
<feature type="compositionally biased region" description="Polar residues" evidence="15">
    <location>
        <begin position="475"/>
        <end position="487"/>
    </location>
</feature>
<keyword evidence="7" id="KW-0540">Nuclease</keyword>
<dbReference type="GO" id="GO:0005634">
    <property type="term" value="C:nucleus"/>
    <property type="evidence" value="ECO:0007669"/>
    <property type="project" value="UniProtKB-SubCell"/>
</dbReference>
<comment type="catalytic activity">
    <reaction evidence="1">
        <text>Exonucleolytic cleavage of poly(A) to 5'-AMP.</text>
        <dbReference type="EC" id="3.1.13.4"/>
    </reaction>
</comment>
<keyword evidence="13" id="KW-0804">Transcription</keyword>
<evidence type="ECO:0000256" key="6">
    <source>
        <dbReference type="ARBA" id="ARBA00022490"/>
    </source>
</evidence>
<dbReference type="Proteomes" id="UP000799640">
    <property type="component" value="Unassembled WGS sequence"/>
</dbReference>
<dbReference type="EC" id="3.1.13.4" evidence="5"/>
<evidence type="ECO:0000256" key="5">
    <source>
        <dbReference type="ARBA" id="ARBA00012161"/>
    </source>
</evidence>
<evidence type="ECO:0000256" key="9">
    <source>
        <dbReference type="ARBA" id="ARBA00022801"/>
    </source>
</evidence>
<evidence type="ECO:0000256" key="7">
    <source>
        <dbReference type="ARBA" id="ARBA00022722"/>
    </source>
</evidence>
<sequence length="502" mass="53029">MPPQASRYPAQNVSNPFAHINQQSLHQASHPQHPNSNLQMHSLPGHPGFGAGTPNNIFAPQSGSAGPPMFGGVGGLGGGGTGLASHAAQMSFAHGASLQVQQAATIAANALAQPSARARDVWSHNLDQEFAILRELILQFPYISVDTAFPGVVARPIGNFPTKASYHYQTLRANVDLLKVIQMGITLFSIEGDPVPSSALRSVNFSRNSLPSNISVCPCTWTFHFQFSTDEDMCNDDLLALMKKIGADMEKHKTMGIDRQKFGALLMDSGLILDDDVHWISFHAGYDIGYLLKLVRPQMMPPNEEEFQQLVRIFFPNLWDVKFILRQAQRLNATGSLSAQGAAIMNNVGNKAGLHDMAEELGCQRIGVTNGTASDAHMSGSVFFQMRGRVFDGQFPGELNGEIWGLTGVGEPASSSTQAAVLAAAQGHAAAAAAAAASNGMASAMGYHTGHTPGGHRDGGPSTPTTNPAGLATTPGPSSQGYQSANLTPGAGGVFGNFQYGK</sequence>
<dbReference type="InterPro" id="IPR012337">
    <property type="entry name" value="RNaseH-like_sf"/>
</dbReference>
<keyword evidence="8" id="KW-0479">Metal-binding</keyword>
<reference evidence="16" key="1">
    <citation type="journal article" date="2020" name="Stud. Mycol.">
        <title>101 Dothideomycetes genomes: a test case for predicting lifestyles and emergence of pathogens.</title>
        <authorList>
            <person name="Haridas S."/>
            <person name="Albert R."/>
            <person name="Binder M."/>
            <person name="Bloem J."/>
            <person name="Labutti K."/>
            <person name="Salamov A."/>
            <person name="Andreopoulos B."/>
            <person name="Baker S."/>
            <person name="Barry K."/>
            <person name="Bills G."/>
            <person name="Bluhm B."/>
            <person name="Cannon C."/>
            <person name="Castanera R."/>
            <person name="Culley D."/>
            <person name="Daum C."/>
            <person name="Ezra D."/>
            <person name="Gonzalez J."/>
            <person name="Henrissat B."/>
            <person name="Kuo A."/>
            <person name="Liang C."/>
            <person name="Lipzen A."/>
            <person name="Lutzoni F."/>
            <person name="Magnuson J."/>
            <person name="Mondo S."/>
            <person name="Nolan M."/>
            <person name="Ohm R."/>
            <person name="Pangilinan J."/>
            <person name="Park H.-J."/>
            <person name="Ramirez L."/>
            <person name="Alfaro M."/>
            <person name="Sun H."/>
            <person name="Tritt A."/>
            <person name="Yoshinaga Y."/>
            <person name="Zwiers L.-H."/>
            <person name="Turgeon B."/>
            <person name="Goodwin S."/>
            <person name="Spatafora J."/>
            <person name="Crous P."/>
            <person name="Grigoriev I."/>
        </authorList>
    </citation>
    <scope>NUCLEOTIDE SEQUENCE</scope>
    <source>
        <strain evidence="16">CBS 262.69</strain>
    </source>
</reference>
<comment type="subcellular location">
    <subcellularLocation>
        <location evidence="3">Cytoplasm</location>
    </subcellularLocation>
    <subcellularLocation>
        <location evidence="2">Nucleus</location>
    </subcellularLocation>
</comment>
<dbReference type="AlphaFoldDB" id="A0A6G1I8L7"/>
<keyword evidence="11" id="KW-0694">RNA-binding</keyword>
<keyword evidence="14" id="KW-0539">Nucleus</keyword>
<proteinExistence type="inferred from homology"/>
<evidence type="ECO:0000256" key="10">
    <source>
        <dbReference type="ARBA" id="ARBA00022839"/>
    </source>
</evidence>
<evidence type="ECO:0000313" key="17">
    <source>
        <dbReference type="Proteomes" id="UP000799640"/>
    </source>
</evidence>
<evidence type="ECO:0000256" key="1">
    <source>
        <dbReference type="ARBA" id="ARBA00001663"/>
    </source>
</evidence>